<protein>
    <recommendedName>
        <fullName evidence="4">Secreted protein</fullName>
    </recommendedName>
</protein>
<keyword evidence="1" id="KW-0732">Signal</keyword>
<proteinExistence type="predicted"/>
<evidence type="ECO:0000313" key="3">
    <source>
        <dbReference type="Proteomes" id="UP000019116"/>
    </source>
</evidence>
<keyword evidence="3" id="KW-1185">Reference proteome</keyword>
<evidence type="ECO:0000313" key="2">
    <source>
        <dbReference type="EnsemblPlants" id="TraesCS5B02G040500.1.cds1"/>
    </source>
</evidence>
<dbReference type="Gramene" id="TraesCS5B02G040500.1">
    <property type="protein sequence ID" value="TraesCS5B02G040500.1.cds1"/>
    <property type="gene ID" value="TraesCS5B02G040500"/>
</dbReference>
<evidence type="ECO:0008006" key="4">
    <source>
        <dbReference type="Google" id="ProtNLM"/>
    </source>
</evidence>
<dbReference type="Gramene" id="TraesRN5D0100123500.1">
    <property type="protein sequence ID" value="TraesRN5D0100123500.1"/>
    <property type="gene ID" value="TraesRN5D0100123500"/>
</dbReference>
<dbReference type="PaxDb" id="4565-Traes_5BS_36BF82098.1"/>
<dbReference type="Gramene" id="TraesRN5B0100107200.1">
    <property type="protein sequence ID" value="TraesRN5B0100107200.1"/>
    <property type="gene ID" value="TraesRN5B0100107200"/>
</dbReference>
<dbReference type="Gramene" id="TraesCS5B03G0105500.1">
    <property type="protein sequence ID" value="TraesCS5B03G0105500.1.CDS1"/>
    <property type="gene ID" value="TraesCS5B03G0105500"/>
</dbReference>
<dbReference type="Proteomes" id="UP000019116">
    <property type="component" value="Chromosome 5B"/>
</dbReference>
<dbReference type="EnsemblPlants" id="TraesCS5B02G040500.1">
    <property type="protein sequence ID" value="TraesCS5B02G040500.1.cds1"/>
    <property type="gene ID" value="TraesCS5B02G040500"/>
</dbReference>
<dbReference type="Gramene" id="TraesCLE_scaffold_036841_01G000200.1">
    <property type="protein sequence ID" value="TraesCLE_scaffold_036841_01G000200.1"/>
    <property type="gene ID" value="TraesCLE_scaffold_036841_01G000200"/>
</dbReference>
<sequence>MLPPATLFAVGFMLCPFPALVPSGRNLTALLPELCDLLGSLYCHVRDDLVLPLTVAVTAPRRRPRWRSSRYR</sequence>
<dbReference type="OrthoDB" id="638532at2759"/>
<reference evidence="2" key="1">
    <citation type="submission" date="2018-08" db="EMBL/GenBank/DDBJ databases">
        <authorList>
            <person name="Rossello M."/>
        </authorList>
    </citation>
    <scope>NUCLEOTIDE SEQUENCE [LARGE SCALE GENOMIC DNA]</scope>
    <source>
        <strain evidence="2">cv. Chinese Spring</strain>
    </source>
</reference>
<dbReference type="Gramene" id="TraesWEE_scaffold_046761_01G000200.1">
    <property type="protein sequence ID" value="TraesWEE_scaffold_046761_01G000200.1"/>
    <property type="gene ID" value="TraesWEE_scaffold_046761_01G000200"/>
</dbReference>
<reference evidence="2" key="2">
    <citation type="submission" date="2018-10" db="UniProtKB">
        <authorList>
            <consortium name="EnsemblPlants"/>
        </authorList>
    </citation>
    <scope>IDENTIFICATION</scope>
</reference>
<dbReference type="Gramene" id="TraesROB_scaffold_060072_01G000400.1">
    <property type="protein sequence ID" value="TraesROB_scaffold_060072_01G000400.1"/>
    <property type="gene ID" value="TraesROB_scaffold_060072_01G000400"/>
</dbReference>
<accession>A0A3B6LG49</accession>
<organism evidence="2">
    <name type="scientific">Triticum aestivum</name>
    <name type="common">Wheat</name>
    <dbReference type="NCBI Taxonomy" id="4565"/>
    <lineage>
        <taxon>Eukaryota</taxon>
        <taxon>Viridiplantae</taxon>
        <taxon>Streptophyta</taxon>
        <taxon>Embryophyta</taxon>
        <taxon>Tracheophyta</taxon>
        <taxon>Spermatophyta</taxon>
        <taxon>Magnoliopsida</taxon>
        <taxon>Liliopsida</taxon>
        <taxon>Poales</taxon>
        <taxon>Poaceae</taxon>
        <taxon>BOP clade</taxon>
        <taxon>Pooideae</taxon>
        <taxon>Triticodae</taxon>
        <taxon>Triticeae</taxon>
        <taxon>Triticinae</taxon>
        <taxon>Triticum</taxon>
    </lineage>
</organism>
<dbReference type="Gramene" id="TraesCAD_scaffold_008842_01G000200.1">
    <property type="protein sequence ID" value="TraesCAD_scaffold_008842_01G000200.1"/>
    <property type="gene ID" value="TraesCAD_scaffold_008842_01G000200"/>
</dbReference>
<name>A0A3B6LG49_WHEAT</name>
<dbReference type="Gramene" id="TraesPARA_EIv1.0_1637880.1">
    <property type="protein sequence ID" value="TraesPARA_EIv1.0_1637880.1.CDS1"/>
    <property type="gene ID" value="TraesPARA_EIv1.0_1637880"/>
</dbReference>
<evidence type="ECO:0000256" key="1">
    <source>
        <dbReference type="SAM" id="SignalP"/>
    </source>
</evidence>
<dbReference type="AlphaFoldDB" id="A0A3B6LG49"/>
<feature type="chain" id="PRO_5043176958" description="Secreted protein" evidence="1">
    <location>
        <begin position="24"/>
        <end position="72"/>
    </location>
</feature>
<feature type="signal peptide" evidence="1">
    <location>
        <begin position="1"/>
        <end position="23"/>
    </location>
</feature>